<dbReference type="InterPro" id="IPR013749">
    <property type="entry name" value="PM/HMP-P_kinase-1"/>
</dbReference>
<evidence type="ECO:0000256" key="6">
    <source>
        <dbReference type="ARBA" id="ARBA00022840"/>
    </source>
</evidence>
<protein>
    <recommendedName>
        <fullName evidence="2">pyridoxal kinase</fullName>
        <ecNumber evidence="2">2.7.1.35</ecNumber>
    </recommendedName>
</protein>
<dbReference type="InterPro" id="IPR004625">
    <property type="entry name" value="PyrdxlKinase"/>
</dbReference>
<evidence type="ECO:0000256" key="5">
    <source>
        <dbReference type="ARBA" id="ARBA00022777"/>
    </source>
</evidence>
<evidence type="ECO:0000256" key="3">
    <source>
        <dbReference type="ARBA" id="ARBA00022679"/>
    </source>
</evidence>
<dbReference type="PANTHER" id="PTHR10534">
    <property type="entry name" value="PYRIDOXAL KINASE"/>
    <property type="match status" value="1"/>
</dbReference>
<proteinExistence type="inferred from homology"/>
<dbReference type="NCBIfam" id="TIGR00687">
    <property type="entry name" value="pyridox_kin"/>
    <property type="match status" value="1"/>
</dbReference>
<dbReference type="EC" id="2.7.1.35" evidence="2"/>
<evidence type="ECO:0000256" key="4">
    <source>
        <dbReference type="ARBA" id="ARBA00022741"/>
    </source>
</evidence>
<dbReference type="EMBL" id="BEGY01000012">
    <property type="protein sequence ID" value="GAX75383.1"/>
    <property type="molecule type" value="Genomic_DNA"/>
</dbReference>
<dbReference type="STRING" id="1157962.A0A250WX18"/>
<comment type="similarity">
    <text evidence="1">Belongs to the pyridoxine kinase family.</text>
</comment>
<dbReference type="PANTHER" id="PTHR10534:SF2">
    <property type="entry name" value="PYRIDOXAL KINASE"/>
    <property type="match status" value="1"/>
</dbReference>
<feature type="domain" description="Pyridoxamine kinase/Phosphomethylpyrimidine kinase" evidence="7">
    <location>
        <begin position="123"/>
        <end position="302"/>
    </location>
</feature>
<comment type="caution">
    <text evidence="8">The sequence shown here is derived from an EMBL/GenBank/DDBJ whole genome shotgun (WGS) entry which is preliminary data.</text>
</comment>
<sequence>MTFNYRHGFLKKLYQQLPRAQSFTYSKPAARRGVCRVIMASSTNIPRVLSIQSHVVHGYVGGKCAVFTLQRLGFEVDPVYSVQFSNHTGYPTFKGSVFDGKHLQDLLDGLEVNELTNYSHLLTGYIGSVSLLNKIAEVCRKLKEWNSELTYVCDPVLGDEGRLYVPLEMVESYRNTIVPLASILVPNQFEAELITELKINSPADGFKACTKLQEMDPHTVVITSMTLASEPGTVTLLASTSISQDRGPSYQQVSLTIPRINAYFTGTGDLLAALLLGRLHKRPNDLSTAIEEAVASLQSILLDTAEACGEEVLMAPRSADVCNKRELRLIQGQEHLVDPKIILRCVPNIAS</sequence>
<evidence type="ECO:0000313" key="9">
    <source>
        <dbReference type="Proteomes" id="UP000232323"/>
    </source>
</evidence>
<keyword evidence="6" id="KW-0067">ATP-binding</keyword>
<name>A0A250WX18_9CHLO</name>
<evidence type="ECO:0000256" key="2">
    <source>
        <dbReference type="ARBA" id="ARBA00012104"/>
    </source>
</evidence>
<keyword evidence="9" id="KW-1185">Reference proteome</keyword>
<gene>
    <name evidence="8" type="ORF">CEUSTIGMA_g2827.t1</name>
</gene>
<dbReference type="GO" id="GO:0005524">
    <property type="term" value="F:ATP binding"/>
    <property type="evidence" value="ECO:0007669"/>
    <property type="project" value="UniProtKB-KW"/>
</dbReference>
<evidence type="ECO:0000259" key="7">
    <source>
        <dbReference type="Pfam" id="PF08543"/>
    </source>
</evidence>
<evidence type="ECO:0000256" key="1">
    <source>
        <dbReference type="ARBA" id="ARBA00008805"/>
    </source>
</evidence>
<dbReference type="CDD" id="cd01173">
    <property type="entry name" value="pyridoxal_pyridoxamine_kinase"/>
    <property type="match status" value="1"/>
</dbReference>
<keyword evidence="3" id="KW-0808">Transferase</keyword>
<dbReference type="GO" id="GO:0005829">
    <property type="term" value="C:cytosol"/>
    <property type="evidence" value="ECO:0007669"/>
    <property type="project" value="TreeGrafter"/>
</dbReference>
<keyword evidence="4" id="KW-0547">Nucleotide-binding</keyword>
<dbReference type="OrthoDB" id="3689at2759"/>
<organism evidence="8 9">
    <name type="scientific">Chlamydomonas eustigma</name>
    <dbReference type="NCBI Taxonomy" id="1157962"/>
    <lineage>
        <taxon>Eukaryota</taxon>
        <taxon>Viridiplantae</taxon>
        <taxon>Chlorophyta</taxon>
        <taxon>core chlorophytes</taxon>
        <taxon>Chlorophyceae</taxon>
        <taxon>CS clade</taxon>
        <taxon>Chlamydomonadales</taxon>
        <taxon>Chlamydomonadaceae</taxon>
        <taxon>Chlamydomonas</taxon>
    </lineage>
</organism>
<dbReference type="SUPFAM" id="SSF53613">
    <property type="entry name" value="Ribokinase-like"/>
    <property type="match status" value="1"/>
</dbReference>
<keyword evidence="5" id="KW-0418">Kinase</keyword>
<dbReference type="Pfam" id="PF08543">
    <property type="entry name" value="Phos_pyr_kin"/>
    <property type="match status" value="1"/>
</dbReference>
<reference evidence="8 9" key="1">
    <citation type="submission" date="2017-08" db="EMBL/GenBank/DDBJ databases">
        <title>Acidophilic green algal genome provides insights into adaptation to an acidic environment.</title>
        <authorList>
            <person name="Hirooka S."/>
            <person name="Hirose Y."/>
            <person name="Kanesaki Y."/>
            <person name="Higuchi S."/>
            <person name="Fujiwara T."/>
            <person name="Onuma R."/>
            <person name="Era A."/>
            <person name="Ohbayashi R."/>
            <person name="Uzuka A."/>
            <person name="Nozaki H."/>
            <person name="Yoshikawa H."/>
            <person name="Miyagishima S.Y."/>
        </authorList>
    </citation>
    <scope>NUCLEOTIDE SEQUENCE [LARGE SCALE GENOMIC DNA]</scope>
    <source>
        <strain evidence="8 9">NIES-2499</strain>
    </source>
</reference>
<dbReference type="GO" id="GO:0008478">
    <property type="term" value="F:pyridoxal kinase activity"/>
    <property type="evidence" value="ECO:0007669"/>
    <property type="project" value="UniProtKB-EC"/>
</dbReference>
<dbReference type="GO" id="GO:0009443">
    <property type="term" value="P:pyridoxal 5'-phosphate salvage"/>
    <property type="evidence" value="ECO:0007669"/>
    <property type="project" value="InterPro"/>
</dbReference>
<dbReference type="InterPro" id="IPR029056">
    <property type="entry name" value="Ribokinase-like"/>
</dbReference>
<dbReference type="Gene3D" id="3.40.1190.20">
    <property type="match status" value="1"/>
</dbReference>
<dbReference type="AlphaFoldDB" id="A0A250WX18"/>
<dbReference type="Proteomes" id="UP000232323">
    <property type="component" value="Unassembled WGS sequence"/>
</dbReference>
<evidence type="ECO:0000313" key="8">
    <source>
        <dbReference type="EMBL" id="GAX75383.1"/>
    </source>
</evidence>
<accession>A0A250WX18</accession>